<dbReference type="AlphaFoldDB" id="A0A1W1XGF3"/>
<dbReference type="InterPro" id="IPR001296">
    <property type="entry name" value="Glyco_trans_1"/>
</dbReference>
<dbReference type="CDD" id="cd03801">
    <property type="entry name" value="GT4_PimA-like"/>
    <property type="match status" value="1"/>
</dbReference>
<dbReference type="EMBL" id="FWXD01000007">
    <property type="protein sequence ID" value="SMC23063.1"/>
    <property type="molecule type" value="Genomic_DNA"/>
</dbReference>
<keyword evidence="3" id="KW-0808">Transferase</keyword>
<name>A0A1W1XGF3_9NEIS</name>
<evidence type="ECO:0000259" key="1">
    <source>
        <dbReference type="Pfam" id="PF00534"/>
    </source>
</evidence>
<protein>
    <submittedName>
        <fullName evidence="3">Glycosyltransferase involved in cell wall bisynthesis</fullName>
    </submittedName>
</protein>
<dbReference type="STRING" id="1121001.SAMN02745857_01530"/>
<dbReference type="SUPFAM" id="SSF53756">
    <property type="entry name" value="UDP-Glycosyltransferase/glycogen phosphorylase"/>
    <property type="match status" value="1"/>
</dbReference>
<accession>A0A1W1XGF3</accession>
<sequence>MKVAIVGLRGFPDVQGGVERHVESLAPLLAEQGAQVTVYVRAPYMKHVAGDEYRGVRFCRVWSPTGKASETLVHTFLSVLAAAWQRNKVIHFHAIGPSFFVPLARLLGMHVVMTHHGQDYQRQKWGKGARWFLRTAEKFGVRWANHVVVISHQLKRLVNETFQREAALIPNGVTGFPDGSGDAALLADMGLEPGRYVLNVGRFVPEKRHHDLIDAFLRKPPTGWKLVFAGAADHEDSYSRTVLARTSEQVVFLGRKNANELASLYGHCGLFVLPSSHEGLPIALLEALSLGAPSVVSDIEPHLELDLPAESYFPLGDIGALADRITHFVQQPARWDDWAARVQRDYHWPSVAQRIHTLYQTR</sequence>
<dbReference type="InterPro" id="IPR050194">
    <property type="entry name" value="Glycosyltransferase_grp1"/>
</dbReference>
<dbReference type="InterPro" id="IPR028098">
    <property type="entry name" value="Glyco_trans_4-like_N"/>
</dbReference>
<evidence type="ECO:0000259" key="2">
    <source>
        <dbReference type="Pfam" id="PF13439"/>
    </source>
</evidence>
<feature type="domain" description="Glycosyl transferase family 1" evidence="1">
    <location>
        <begin position="194"/>
        <end position="338"/>
    </location>
</feature>
<proteinExistence type="predicted"/>
<dbReference type="GO" id="GO:0016758">
    <property type="term" value="F:hexosyltransferase activity"/>
    <property type="evidence" value="ECO:0007669"/>
    <property type="project" value="TreeGrafter"/>
</dbReference>
<feature type="domain" description="Glycosyltransferase subfamily 4-like N-terminal" evidence="2">
    <location>
        <begin position="16"/>
        <end position="173"/>
    </location>
</feature>
<dbReference type="RefSeq" id="WP_084090194.1">
    <property type="nucleotide sequence ID" value="NZ_FWXD01000007.1"/>
</dbReference>
<gene>
    <name evidence="3" type="ORF">SAMN02745857_01530</name>
</gene>
<keyword evidence="4" id="KW-1185">Reference proteome</keyword>
<dbReference type="PANTHER" id="PTHR45947">
    <property type="entry name" value="SULFOQUINOVOSYL TRANSFERASE SQD2"/>
    <property type="match status" value="1"/>
</dbReference>
<dbReference type="Gene3D" id="3.40.50.2000">
    <property type="entry name" value="Glycogen Phosphorylase B"/>
    <property type="match status" value="2"/>
</dbReference>
<organism evidence="3 4">
    <name type="scientific">Andreprevotia lacus DSM 23236</name>
    <dbReference type="NCBI Taxonomy" id="1121001"/>
    <lineage>
        <taxon>Bacteria</taxon>
        <taxon>Pseudomonadati</taxon>
        <taxon>Pseudomonadota</taxon>
        <taxon>Betaproteobacteria</taxon>
        <taxon>Neisseriales</taxon>
        <taxon>Chitinibacteraceae</taxon>
        <taxon>Andreprevotia</taxon>
    </lineage>
</organism>
<dbReference type="PANTHER" id="PTHR45947:SF3">
    <property type="entry name" value="SULFOQUINOVOSYL TRANSFERASE SQD2"/>
    <property type="match status" value="1"/>
</dbReference>
<dbReference type="OrthoDB" id="7560678at2"/>
<dbReference type="Pfam" id="PF13439">
    <property type="entry name" value="Glyco_transf_4"/>
    <property type="match status" value="1"/>
</dbReference>
<evidence type="ECO:0000313" key="4">
    <source>
        <dbReference type="Proteomes" id="UP000192761"/>
    </source>
</evidence>
<reference evidence="3 4" key="1">
    <citation type="submission" date="2017-04" db="EMBL/GenBank/DDBJ databases">
        <authorList>
            <person name="Afonso C.L."/>
            <person name="Miller P.J."/>
            <person name="Scott M.A."/>
            <person name="Spackman E."/>
            <person name="Goraichik I."/>
            <person name="Dimitrov K.M."/>
            <person name="Suarez D.L."/>
            <person name="Swayne D.E."/>
        </authorList>
    </citation>
    <scope>NUCLEOTIDE SEQUENCE [LARGE SCALE GENOMIC DNA]</scope>
    <source>
        <strain evidence="3 4">DSM 23236</strain>
    </source>
</reference>
<dbReference type="Proteomes" id="UP000192761">
    <property type="component" value="Unassembled WGS sequence"/>
</dbReference>
<dbReference type="Pfam" id="PF00534">
    <property type="entry name" value="Glycos_transf_1"/>
    <property type="match status" value="1"/>
</dbReference>
<evidence type="ECO:0000313" key="3">
    <source>
        <dbReference type="EMBL" id="SMC23063.1"/>
    </source>
</evidence>